<organism evidence="2 3">
    <name type="scientific">Planotetraspora thailandica</name>
    <dbReference type="NCBI Taxonomy" id="487172"/>
    <lineage>
        <taxon>Bacteria</taxon>
        <taxon>Bacillati</taxon>
        <taxon>Actinomycetota</taxon>
        <taxon>Actinomycetes</taxon>
        <taxon>Streptosporangiales</taxon>
        <taxon>Streptosporangiaceae</taxon>
        <taxon>Planotetraspora</taxon>
    </lineage>
</organism>
<dbReference type="PANTHER" id="PTHR46112:SF2">
    <property type="entry name" value="XAA-PRO AMINOPEPTIDASE P-RELATED"/>
    <property type="match status" value="1"/>
</dbReference>
<dbReference type="InterPro" id="IPR029149">
    <property type="entry name" value="Creatin/AminoP/Spt16_N"/>
</dbReference>
<dbReference type="AlphaFoldDB" id="A0A8J4DEB8"/>
<dbReference type="InterPro" id="IPR036005">
    <property type="entry name" value="Creatinase/aminopeptidase-like"/>
</dbReference>
<dbReference type="SUPFAM" id="SSF55920">
    <property type="entry name" value="Creatinase/aminopeptidase"/>
    <property type="match status" value="1"/>
</dbReference>
<proteinExistence type="predicted"/>
<reference evidence="2" key="1">
    <citation type="submission" date="2021-01" db="EMBL/GenBank/DDBJ databases">
        <title>Whole genome shotgun sequence of Planotetraspora thailandica NBRC 104271.</title>
        <authorList>
            <person name="Komaki H."/>
            <person name="Tamura T."/>
        </authorList>
    </citation>
    <scope>NUCLEOTIDE SEQUENCE</scope>
    <source>
        <strain evidence="2">NBRC 104271</strain>
    </source>
</reference>
<accession>A0A8J4DEB8</accession>
<dbReference type="SUPFAM" id="SSF53092">
    <property type="entry name" value="Creatinase/prolidase N-terminal domain"/>
    <property type="match status" value="1"/>
</dbReference>
<dbReference type="InterPro" id="IPR000994">
    <property type="entry name" value="Pept_M24"/>
</dbReference>
<keyword evidence="3" id="KW-1185">Reference proteome</keyword>
<evidence type="ECO:0000313" key="2">
    <source>
        <dbReference type="EMBL" id="GII58650.1"/>
    </source>
</evidence>
<evidence type="ECO:0000259" key="1">
    <source>
        <dbReference type="Pfam" id="PF00557"/>
    </source>
</evidence>
<dbReference type="CDD" id="cd01066">
    <property type="entry name" value="APP_MetAP"/>
    <property type="match status" value="1"/>
</dbReference>
<dbReference type="EMBL" id="BOOR01000069">
    <property type="protein sequence ID" value="GII58650.1"/>
    <property type="molecule type" value="Genomic_DNA"/>
</dbReference>
<dbReference type="RefSeq" id="WP_203948742.1">
    <property type="nucleotide sequence ID" value="NZ_BOOR01000069.1"/>
</dbReference>
<evidence type="ECO:0000313" key="3">
    <source>
        <dbReference type="Proteomes" id="UP000605992"/>
    </source>
</evidence>
<feature type="domain" description="Peptidase M24" evidence="1">
    <location>
        <begin position="159"/>
        <end position="367"/>
    </location>
</feature>
<name>A0A8J4DEB8_9ACTN</name>
<comment type="caution">
    <text evidence="2">The sequence shown here is derived from an EMBL/GenBank/DDBJ whole genome shotgun (WGS) entry which is preliminary data.</text>
</comment>
<protein>
    <recommendedName>
        <fullName evidence="1">Peptidase M24 domain-containing protein</fullName>
    </recommendedName>
</protein>
<dbReference type="Proteomes" id="UP000605992">
    <property type="component" value="Unassembled WGS sequence"/>
</dbReference>
<dbReference type="Pfam" id="PF00557">
    <property type="entry name" value="Peptidase_M24"/>
    <property type="match status" value="1"/>
</dbReference>
<sequence length="390" mass="41131">MPLIATPGVGTPPPPFTDAEIHRRSAAVHELAARHELDVVVAYGANRFGSAVPWLTGWQVTREAVVVLRPDEQPTLLVGFPNHVPNARRLARDCHVAGLGERTPDTVVAALGPARRIGTIGPVPVRLRAALDTVGAVVELDAEYGGLRARKSGEELAWLRHAASLTDLSGAALVSAAVPGATELDLISAVESAYAGTGAENHIHYVASTPMNAPDRCAPGQWATSRRLAAGWVVVFELSTTWGPDYPGQLLRTVTVDAEPTALYRELHDVADAAFAAISGLLRPGVRPAELRAAADLVLDAGFTTVDDLVHGLGGGYLPPVLSHRSEPSGRDLLPLEEGMTVVVQPNVCTPDLQAGVQTGEMFEITADGARSLHHFPTGLLRGTAISLTR</sequence>
<dbReference type="Gene3D" id="3.90.230.10">
    <property type="entry name" value="Creatinase/methionine aminopeptidase superfamily"/>
    <property type="match status" value="1"/>
</dbReference>
<gene>
    <name evidence="2" type="ORF">Pth03_70390</name>
</gene>
<dbReference type="InterPro" id="IPR050659">
    <property type="entry name" value="Peptidase_M24B"/>
</dbReference>
<dbReference type="PANTHER" id="PTHR46112">
    <property type="entry name" value="AMINOPEPTIDASE"/>
    <property type="match status" value="1"/>
</dbReference>